<evidence type="ECO:0000313" key="1">
    <source>
        <dbReference type="EMBL" id="KAI2388949.1"/>
    </source>
</evidence>
<comment type="caution">
    <text evidence="1">The sequence shown here is derived from an EMBL/GenBank/DDBJ whole genome shotgun (WGS) entry which is preliminary data.</text>
</comment>
<sequence>MNEKTLFHHLEELVLHSFDVHITAMFLQLIRDIHTMLNTTDSDAVQAVISDLQIKSVCQSGELMERMRDCSVCHPKTDFKTQFNIQGSDVPQLSDENYADVIMTVHTQFLHLVKIYKLIKAGTKHGDVELLFQKVEQSILHFT</sequence>
<reference evidence="1" key="1">
    <citation type="journal article" date="2022" name="bioRxiv">
        <title>Population genetic analysis of Ophidiomyces ophidiicola, the causative agent of snake fungal disease, indicates recent introductions to the USA.</title>
        <authorList>
            <person name="Ladner J.T."/>
            <person name="Palmer J.M."/>
            <person name="Ettinger C.L."/>
            <person name="Stajich J.E."/>
            <person name="Farrell T.M."/>
            <person name="Glorioso B.M."/>
            <person name="Lawson B."/>
            <person name="Price S.J."/>
            <person name="Stengle A.G."/>
            <person name="Grear D.A."/>
            <person name="Lorch J.M."/>
        </authorList>
    </citation>
    <scope>NUCLEOTIDE SEQUENCE</scope>
    <source>
        <strain evidence="1">NWHC 24266-5</strain>
    </source>
</reference>
<proteinExistence type="predicted"/>
<protein>
    <submittedName>
        <fullName evidence="1">Uncharacterized protein</fullName>
    </submittedName>
</protein>
<accession>A0ACB8UZE2</accession>
<dbReference type="EMBL" id="JALBCA010000027">
    <property type="protein sequence ID" value="KAI2388949.1"/>
    <property type="molecule type" value="Genomic_DNA"/>
</dbReference>
<organism evidence="1">
    <name type="scientific">Ophidiomyces ophidiicola</name>
    <dbReference type="NCBI Taxonomy" id="1387563"/>
    <lineage>
        <taxon>Eukaryota</taxon>
        <taxon>Fungi</taxon>
        <taxon>Dikarya</taxon>
        <taxon>Ascomycota</taxon>
        <taxon>Pezizomycotina</taxon>
        <taxon>Eurotiomycetes</taxon>
        <taxon>Eurotiomycetidae</taxon>
        <taxon>Onygenales</taxon>
        <taxon>Onygenaceae</taxon>
        <taxon>Ophidiomyces</taxon>
    </lineage>
</organism>
<gene>
    <name evidence="1" type="ORF">LOY88_002322</name>
</gene>
<name>A0ACB8UZE2_9EURO</name>